<keyword evidence="3 9" id="KW-0479">Metal-binding</keyword>
<sequence length="714" mass="79548">MNRTSRDWWPNRLNLEVLDHSDSQRDPRGPDFDYAEAFGELDLDEVKADIEDVLTTSQEWWPADYGHYGPLMIRMAWHSAGTYRISDGRGGASRAGQRFAPLNSWPDNANLDKARRLLWPVKRKYGRKLSWADLLVLTGNVALESMGFETFGFGGGREDAFRPHEAVDWGPEEEMEESSPERFDEEGNLRPPLGNSVMGLIYVDPEGPNGEPDLEGSAHNIRQTFGQMAMNDEETVALIAGGHTFGKVHGSDDPDAHGPEPEAAPIESQGFGWESDHESGRGADTITSGIEGPWTQAPIDWDMGYLDNLLDYEWEPDRGPGGAWQWAPTDEALTDTVPDAHDPSGRQTPMMLTTDVALKHDEEYRAVLERFREDSELFRESFAKAWYKLIHRDMGPPSRLLGPEVPDEEMLWQDPLPDADYDLIGETEAEELKEAVLDSALTVPQLVKTAWASASTFRKSDKRGGADGARIRLRPQRDWEANEPEELSTVLDTLEGIREEFNGSRSDGTEVSLADLIVLGGNAAVERAASEAGHDVDVPFEPGRTDASQEQTDVDSFGALEPKADGFRNYRGEEAERPGEEILVDRSELLDLTAPEMTVLVGGMRALDANHGGSDLGVFTDRPGTLTNDFFVNLLGMDTEWEESSEAEHVYEGYDRETGELVRRGTRVDLVFGSNAELRAIAEVYASEAEEEKFVSDFVDAWTKVMRADRFDLE</sequence>
<evidence type="ECO:0000313" key="13">
    <source>
        <dbReference type="EMBL" id="MXR40215.1"/>
    </source>
</evidence>
<evidence type="ECO:0000313" key="14">
    <source>
        <dbReference type="Proteomes" id="UP000437065"/>
    </source>
</evidence>
<evidence type="ECO:0000256" key="9">
    <source>
        <dbReference type="HAMAP-Rule" id="MF_01961"/>
    </source>
</evidence>
<feature type="region of interest" description="Disordered" evidence="11">
    <location>
        <begin position="244"/>
        <end position="295"/>
    </location>
</feature>
<feature type="active site" description="Proton acceptor" evidence="9">
    <location>
        <position position="78"/>
    </location>
</feature>
<dbReference type="CDD" id="cd08200">
    <property type="entry name" value="catalase_peroxidase_2"/>
    <property type="match status" value="1"/>
</dbReference>
<dbReference type="PROSITE" id="PS00435">
    <property type="entry name" value="PEROXIDASE_1"/>
    <property type="match status" value="1"/>
</dbReference>
<dbReference type="PANTHER" id="PTHR30555">
    <property type="entry name" value="HYDROPEROXIDASE I, BIFUNCTIONAL CATALASE-PEROXIDASE"/>
    <property type="match status" value="1"/>
</dbReference>
<evidence type="ECO:0000259" key="12">
    <source>
        <dbReference type="PROSITE" id="PS50873"/>
    </source>
</evidence>
<evidence type="ECO:0000256" key="5">
    <source>
        <dbReference type="ARBA" id="ARBA00023004"/>
    </source>
</evidence>
<reference evidence="13 14" key="1">
    <citation type="submission" date="2019-12" db="EMBL/GenBank/DDBJ databases">
        <title>Isolation and characterization of three novel carbon monoxide-oxidizing members of Halobacteria from salione crusts and soils.</title>
        <authorList>
            <person name="Myers M.R."/>
            <person name="King G.M."/>
        </authorList>
    </citation>
    <scope>NUCLEOTIDE SEQUENCE [LARGE SCALE GENOMIC DNA]</scope>
    <source>
        <strain evidence="13 14">WSA2</strain>
    </source>
</reference>
<name>A0A6B0SNB6_9EURY</name>
<evidence type="ECO:0000256" key="8">
    <source>
        <dbReference type="ARBA" id="ARBA00051651"/>
    </source>
</evidence>
<dbReference type="NCBIfam" id="NF011635">
    <property type="entry name" value="PRK15061.1"/>
    <property type="match status" value="1"/>
</dbReference>
<accession>A0A6B0SNB6</accession>
<dbReference type="InterPro" id="IPR019793">
    <property type="entry name" value="Peroxidases_heam-ligand_BS"/>
</dbReference>
<dbReference type="InterPro" id="IPR010255">
    <property type="entry name" value="Haem_peroxidase_sf"/>
</dbReference>
<keyword evidence="14" id="KW-1185">Reference proteome</keyword>
<dbReference type="GO" id="GO:0070301">
    <property type="term" value="P:cellular response to hydrogen peroxide"/>
    <property type="evidence" value="ECO:0007669"/>
    <property type="project" value="TreeGrafter"/>
</dbReference>
<evidence type="ECO:0000256" key="2">
    <source>
        <dbReference type="ARBA" id="ARBA00022617"/>
    </source>
</evidence>
<dbReference type="GO" id="GO:0046872">
    <property type="term" value="F:metal ion binding"/>
    <property type="evidence" value="ECO:0007669"/>
    <property type="project" value="UniProtKB-KW"/>
</dbReference>
<dbReference type="PRINTS" id="PR00458">
    <property type="entry name" value="PEROXIDASE"/>
</dbReference>
<evidence type="ECO:0000256" key="10">
    <source>
        <dbReference type="RuleBase" id="RU003451"/>
    </source>
</evidence>
<comment type="PTM">
    <text evidence="9">Formation of the three residue Trp-Tyr-Met cross-link is important for the catalase, but not the peroxidase activity of the enzyme.</text>
</comment>
<dbReference type="Proteomes" id="UP000437065">
    <property type="component" value="Unassembled WGS sequence"/>
</dbReference>
<comment type="similarity">
    <text evidence="9 10">Belongs to the peroxidase family. Peroxidase/catalase subfamily.</text>
</comment>
<keyword evidence="1 9" id="KW-0575">Peroxidase</keyword>
<gene>
    <name evidence="9 13" type="primary">katG</name>
    <name evidence="13" type="ORF">GRX01_02425</name>
</gene>
<dbReference type="InterPro" id="IPR000763">
    <property type="entry name" value="Catalase_peroxidase"/>
</dbReference>
<dbReference type="EC" id="1.11.1.21" evidence="9 10"/>
<feature type="compositionally biased region" description="Basic and acidic residues" evidence="11">
    <location>
        <begin position="179"/>
        <end position="188"/>
    </location>
</feature>
<protein>
    <recommendedName>
        <fullName evidence="9 10">Catalase-peroxidase</fullName>
        <shortName evidence="9">CP</shortName>
        <ecNumber evidence="9 10">1.11.1.21</ecNumber>
    </recommendedName>
    <alternativeName>
        <fullName evidence="9">Peroxidase/catalase</fullName>
    </alternativeName>
</protein>
<dbReference type="RefSeq" id="WP_159663012.1">
    <property type="nucleotide sequence ID" value="NZ_WUUS01000001.1"/>
</dbReference>
<dbReference type="InterPro" id="IPR002016">
    <property type="entry name" value="Haem_peroxidase"/>
</dbReference>
<comment type="caution">
    <text evidence="13">The sequence shown here is derived from an EMBL/GenBank/DDBJ whole genome shotgun (WGS) entry which is preliminary data.</text>
</comment>
<keyword evidence="2 9" id="KW-0349">Heme</keyword>
<evidence type="ECO:0000256" key="1">
    <source>
        <dbReference type="ARBA" id="ARBA00022559"/>
    </source>
</evidence>
<keyword evidence="6 9" id="KW-0376">Hydrogen peroxide</keyword>
<dbReference type="GO" id="GO:0004096">
    <property type="term" value="F:catalase activity"/>
    <property type="evidence" value="ECO:0007669"/>
    <property type="project" value="UniProtKB-UniRule"/>
</dbReference>
<dbReference type="HAMAP" id="MF_01961">
    <property type="entry name" value="Catal_peroxid"/>
    <property type="match status" value="1"/>
</dbReference>
<dbReference type="NCBIfam" id="TIGR00198">
    <property type="entry name" value="cat_per_HPI"/>
    <property type="match status" value="1"/>
</dbReference>
<dbReference type="SUPFAM" id="SSF48113">
    <property type="entry name" value="Heme-dependent peroxidases"/>
    <property type="match status" value="2"/>
</dbReference>
<keyword evidence="4 9" id="KW-0560">Oxidoreductase</keyword>
<keyword evidence="5 9" id="KW-0408">Iron</keyword>
<feature type="compositionally biased region" description="Basic and acidic residues" evidence="11">
    <location>
        <begin position="249"/>
        <end position="260"/>
    </location>
</feature>
<evidence type="ECO:0000256" key="11">
    <source>
        <dbReference type="SAM" id="MobiDB-lite"/>
    </source>
</evidence>
<comment type="function">
    <text evidence="9">Bifunctional enzyme with both catalase and broad-spectrum peroxidase activity.</text>
</comment>
<evidence type="ECO:0000256" key="6">
    <source>
        <dbReference type="ARBA" id="ARBA00023324"/>
    </source>
</evidence>
<dbReference type="GO" id="GO:0005829">
    <property type="term" value="C:cytosol"/>
    <property type="evidence" value="ECO:0007669"/>
    <property type="project" value="TreeGrafter"/>
</dbReference>
<dbReference type="FunFam" id="1.10.420.10:FF:000004">
    <property type="entry name" value="Catalase-peroxidase"/>
    <property type="match status" value="1"/>
</dbReference>
<dbReference type="AlphaFoldDB" id="A0A6B0SNB6"/>
<dbReference type="Gene3D" id="1.10.520.10">
    <property type="match status" value="2"/>
</dbReference>
<comment type="catalytic activity">
    <reaction evidence="7 9 10">
        <text>2 H2O2 = O2 + 2 H2O</text>
        <dbReference type="Rhea" id="RHEA:20309"/>
        <dbReference type="ChEBI" id="CHEBI:15377"/>
        <dbReference type="ChEBI" id="CHEBI:15379"/>
        <dbReference type="ChEBI" id="CHEBI:16240"/>
        <dbReference type="EC" id="1.11.1.21"/>
    </reaction>
</comment>
<dbReference type="PANTHER" id="PTHR30555:SF0">
    <property type="entry name" value="CATALASE-PEROXIDASE"/>
    <property type="match status" value="1"/>
</dbReference>
<dbReference type="GO" id="GO:0020037">
    <property type="term" value="F:heme binding"/>
    <property type="evidence" value="ECO:0007669"/>
    <property type="project" value="InterPro"/>
</dbReference>
<organism evidence="13 14">
    <name type="scientific">Halobaculum saliterrae</name>
    <dbReference type="NCBI Taxonomy" id="2073113"/>
    <lineage>
        <taxon>Archaea</taxon>
        <taxon>Methanobacteriati</taxon>
        <taxon>Methanobacteriota</taxon>
        <taxon>Stenosarchaea group</taxon>
        <taxon>Halobacteria</taxon>
        <taxon>Halobacteriales</taxon>
        <taxon>Haloferacaceae</taxon>
        <taxon>Halobaculum</taxon>
    </lineage>
</organism>
<comment type="subunit">
    <text evidence="9">Homodimer or homotetramer.</text>
</comment>
<dbReference type="Gene3D" id="1.10.420.10">
    <property type="entry name" value="Peroxidase, domain 2"/>
    <property type="match status" value="2"/>
</dbReference>
<evidence type="ECO:0000256" key="7">
    <source>
        <dbReference type="ARBA" id="ARBA00049145"/>
    </source>
</evidence>
<feature type="cross-link" description="Tryptophyl-tyrosyl-methioninium (Tyr-Met) (with Trp-77)" evidence="9">
    <location>
        <begin position="202"/>
        <end position="228"/>
    </location>
</feature>
<comment type="catalytic activity">
    <reaction evidence="8 9 10">
        <text>H2O2 + AH2 = A + 2 H2O</text>
        <dbReference type="Rhea" id="RHEA:30275"/>
        <dbReference type="ChEBI" id="CHEBI:13193"/>
        <dbReference type="ChEBI" id="CHEBI:15377"/>
        <dbReference type="ChEBI" id="CHEBI:16240"/>
        <dbReference type="ChEBI" id="CHEBI:17499"/>
        <dbReference type="EC" id="1.11.1.21"/>
    </reaction>
</comment>
<dbReference type="EMBL" id="WUUS01000001">
    <property type="protein sequence ID" value="MXR40215.1"/>
    <property type="molecule type" value="Genomic_DNA"/>
</dbReference>
<dbReference type="PRINTS" id="PR00460">
    <property type="entry name" value="BPEROXIDASE"/>
</dbReference>
<comment type="caution">
    <text evidence="9">Lacks conserved residue(s) required for the propagation of feature annotation.</text>
</comment>
<feature type="site" description="Transition state stabilizer" evidence="9">
    <location>
        <position position="74"/>
    </location>
</feature>
<dbReference type="PROSITE" id="PS00436">
    <property type="entry name" value="PEROXIDASE_2"/>
    <property type="match status" value="1"/>
</dbReference>
<evidence type="ECO:0000256" key="3">
    <source>
        <dbReference type="ARBA" id="ARBA00022723"/>
    </source>
</evidence>
<dbReference type="FunFam" id="1.10.520.10:FF:000002">
    <property type="entry name" value="Catalase-peroxidase"/>
    <property type="match status" value="1"/>
</dbReference>
<dbReference type="OrthoDB" id="358790at2157"/>
<dbReference type="Pfam" id="PF00141">
    <property type="entry name" value="peroxidase"/>
    <property type="match status" value="2"/>
</dbReference>
<dbReference type="InterPro" id="IPR019794">
    <property type="entry name" value="Peroxidases_AS"/>
</dbReference>
<feature type="binding site" description="axial binding residue" evidence="9">
    <location>
        <position position="243"/>
    </location>
    <ligand>
        <name>heme b</name>
        <dbReference type="ChEBI" id="CHEBI:60344"/>
    </ligand>
    <ligandPart>
        <name>Fe</name>
        <dbReference type="ChEBI" id="CHEBI:18248"/>
    </ligandPart>
</feature>
<dbReference type="PROSITE" id="PS50873">
    <property type="entry name" value="PEROXIDASE_4"/>
    <property type="match status" value="1"/>
</dbReference>
<feature type="domain" description="Plant heme peroxidase family profile" evidence="12">
    <location>
        <begin position="111"/>
        <end position="389"/>
    </location>
</feature>
<proteinExistence type="inferred from homology"/>
<feature type="region of interest" description="Disordered" evidence="11">
    <location>
        <begin position="169"/>
        <end position="190"/>
    </location>
</feature>
<dbReference type="GO" id="GO:0042744">
    <property type="term" value="P:hydrogen peroxide catabolic process"/>
    <property type="evidence" value="ECO:0007669"/>
    <property type="project" value="UniProtKB-KW"/>
</dbReference>
<evidence type="ECO:0000256" key="4">
    <source>
        <dbReference type="ARBA" id="ARBA00023002"/>
    </source>
</evidence>
<comment type="cofactor">
    <cofactor evidence="9">
        <name>heme b</name>
        <dbReference type="ChEBI" id="CHEBI:60344"/>
    </cofactor>
    <text evidence="9">Binds 1 heme b (iron(II)-protoporphyrin IX) group per dimer.</text>
</comment>